<protein>
    <submittedName>
        <fullName evidence="2">Uncharacterized protein</fullName>
    </submittedName>
</protein>
<reference evidence="2" key="1">
    <citation type="submission" date="2022-10" db="EMBL/GenBank/DDBJ databases">
        <title>Puccinia triticina Genome sequencing and assembly.</title>
        <authorList>
            <person name="Li C."/>
        </authorList>
    </citation>
    <scope>NUCLEOTIDE SEQUENCE</scope>
    <source>
        <strain evidence="2">Pt15</strain>
    </source>
</reference>
<keyword evidence="3" id="KW-1185">Reference proteome</keyword>
<evidence type="ECO:0000256" key="1">
    <source>
        <dbReference type="SAM" id="SignalP"/>
    </source>
</evidence>
<dbReference type="Proteomes" id="UP001164743">
    <property type="component" value="Chromosome 1A"/>
</dbReference>
<feature type="signal peptide" evidence="1">
    <location>
        <begin position="1"/>
        <end position="16"/>
    </location>
</feature>
<proteinExistence type="predicted"/>
<feature type="chain" id="PRO_5045818902" evidence="1">
    <location>
        <begin position="17"/>
        <end position="68"/>
    </location>
</feature>
<name>A0ABY7C8X3_9BASI</name>
<gene>
    <name evidence="2" type="ORF">PtA15_1A240</name>
</gene>
<evidence type="ECO:0000313" key="2">
    <source>
        <dbReference type="EMBL" id="WAQ80902.1"/>
    </source>
</evidence>
<organism evidence="2 3">
    <name type="scientific">Puccinia triticina</name>
    <dbReference type="NCBI Taxonomy" id="208348"/>
    <lineage>
        <taxon>Eukaryota</taxon>
        <taxon>Fungi</taxon>
        <taxon>Dikarya</taxon>
        <taxon>Basidiomycota</taxon>
        <taxon>Pucciniomycotina</taxon>
        <taxon>Pucciniomycetes</taxon>
        <taxon>Pucciniales</taxon>
        <taxon>Pucciniaceae</taxon>
        <taxon>Puccinia</taxon>
    </lineage>
</organism>
<dbReference type="EMBL" id="CP110421">
    <property type="protein sequence ID" value="WAQ80902.1"/>
    <property type="molecule type" value="Genomic_DNA"/>
</dbReference>
<accession>A0ABY7C8X3</accession>
<dbReference type="RefSeq" id="XP_053016457.1">
    <property type="nucleotide sequence ID" value="XM_053165247.1"/>
</dbReference>
<keyword evidence="1" id="KW-0732">Signal</keyword>
<evidence type="ECO:0000313" key="3">
    <source>
        <dbReference type="Proteomes" id="UP001164743"/>
    </source>
</evidence>
<dbReference type="GeneID" id="77806142"/>
<sequence>MLKGFQSILLSCFFLAQPLKQLMKPVKNCLYSDPNQLERTFVSHQALDSKGNEAKGVIEKARAMFKAG</sequence>